<dbReference type="Gene3D" id="3.10.100.10">
    <property type="entry name" value="Mannose-Binding Protein A, subunit A"/>
    <property type="match status" value="1"/>
</dbReference>
<evidence type="ECO:0000313" key="3">
    <source>
        <dbReference type="EMBL" id="KAK0419904.1"/>
    </source>
</evidence>
<dbReference type="InterPro" id="IPR016186">
    <property type="entry name" value="C-type_lectin-like/link_sf"/>
</dbReference>
<organism evidence="3 4">
    <name type="scientific">Steinernema hermaphroditum</name>
    <dbReference type="NCBI Taxonomy" id="289476"/>
    <lineage>
        <taxon>Eukaryota</taxon>
        <taxon>Metazoa</taxon>
        <taxon>Ecdysozoa</taxon>
        <taxon>Nematoda</taxon>
        <taxon>Chromadorea</taxon>
        <taxon>Rhabditida</taxon>
        <taxon>Tylenchina</taxon>
        <taxon>Panagrolaimomorpha</taxon>
        <taxon>Strongyloidoidea</taxon>
        <taxon>Steinernematidae</taxon>
        <taxon>Steinernema</taxon>
    </lineage>
</organism>
<reference evidence="3" key="1">
    <citation type="submission" date="2023-06" db="EMBL/GenBank/DDBJ databases">
        <title>Genomic analysis of the entomopathogenic nematode Steinernema hermaphroditum.</title>
        <authorList>
            <person name="Schwarz E.M."/>
            <person name="Heppert J.K."/>
            <person name="Baniya A."/>
            <person name="Schwartz H.T."/>
            <person name="Tan C.-H."/>
            <person name="Antoshechkin I."/>
            <person name="Sternberg P.W."/>
            <person name="Goodrich-Blair H."/>
            <person name="Dillman A.R."/>
        </authorList>
    </citation>
    <scope>NUCLEOTIDE SEQUENCE</scope>
    <source>
        <strain evidence="3">PS9179</strain>
        <tissue evidence="3">Whole animal</tissue>
    </source>
</reference>
<comment type="caution">
    <text evidence="3">The sequence shown here is derived from an EMBL/GenBank/DDBJ whole genome shotgun (WGS) entry which is preliminary data.</text>
</comment>
<name>A0AA39IBE6_9BILA</name>
<dbReference type="Pfam" id="PF00059">
    <property type="entry name" value="Lectin_C"/>
    <property type="match status" value="1"/>
</dbReference>
<accession>A0AA39IBE6</accession>
<evidence type="ECO:0000313" key="4">
    <source>
        <dbReference type="Proteomes" id="UP001175271"/>
    </source>
</evidence>
<protein>
    <recommendedName>
        <fullName evidence="2">C-type lectin domain-containing protein</fullName>
    </recommendedName>
</protein>
<feature type="domain" description="C-type lectin" evidence="2">
    <location>
        <begin position="137"/>
        <end position="260"/>
    </location>
</feature>
<dbReference type="SUPFAM" id="SSF56436">
    <property type="entry name" value="C-type lectin-like"/>
    <property type="match status" value="2"/>
</dbReference>
<proteinExistence type="predicted"/>
<dbReference type="Proteomes" id="UP001175271">
    <property type="component" value="Unassembled WGS sequence"/>
</dbReference>
<dbReference type="SMART" id="SM00034">
    <property type="entry name" value="CLECT"/>
    <property type="match status" value="1"/>
</dbReference>
<dbReference type="AlphaFoldDB" id="A0AA39IBE6"/>
<dbReference type="EMBL" id="JAUCMV010000002">
    <property type="protein sequence ID" value="KAK0419904.1"/>
    <property type="molecule type" value="Genomic_DNA"/>
</dbReference>
<gene>
    <name evidence="3" type="ORF">QR680_014397</name>
</gene>
<dbReference type="PANTHER" id="PTHR22803">
    <property type="entry name" value="MANNOSE, PHOSPHOLIPASE, LECTIN RECEPTOR RELATED"/>
    <property type="match status" value="1"/>
</dbReference>
<evidence type="ECO:0000256" key="1">
    <source>
        <dbReference type="SAM" id="SignalP"/>
    </source>
</evidence>
<dbReference type="InterPro" id="IPR016187">
    <property type="entry name" value="CTDL_fold"/>
</dbReference>
<sequence>MLTTRIVLFYSLISSVLAGICLYGDFISEDGESCFHYHPTKRSHSVAESYCEGRQGEIVSKVPELVYVSKKTDVLPYAVWKKPDVDFDLSEEIANFCQCHTISEERTWRTNCKAELPFICKYPSITVRSHCQEWKQPSGYGIRVHDDPKTWEEARLHCLEEGGDLAKIDNADQNSFIHNSVSNFPTWFGAKKVNDGGFRWTDGSAVGDYHPPDSYHYRRSEIFTAWHSDTDLSRNGSCLTIFVKKWAPVDCNRKLPYVCRKDI</sequence>
<dbReference type="InterPro" id="IPR001304">
    <property type="entry name" value="C-type_lectin-like"/>
</dbReference>
<dbReference type="PROSITE" id="PS50041">
    <property type="entry name" value="C_TYPE_LECTIN_2"/>
    <property type="match status" value="1"/>
</dbReference>
<keyword evidence="1" id="KW-0732">Signal</keyword>
<keyword evidence="4" id="KW-1185">Reference proteome</keyword>
<dbReference type="InterPro" id="IPR050111">
    <property type="entry name" value="C-type_lectin/snaclec_domain"/>
</dbReference>
<dbReference type="CDD" id="cd00037">
    <property type="entry name" value="CLECT"/>
    <property type="match status" value="1"/>
</dbReference>
<feature type="chain" id="PRO_5041286031" description="C-type lectin domain-containing protein" evidence="1">
    <location>
        <begin position="19"/>
        <end position="263"/>
    </location>
</feature>
<evidence type="ECO:0000259" key="2">
    <source>
        <dbReference type="PROSITE" id="PS50041"/>
    </source>
</evidence>
<feature type="signal peptide" evidence="1">
    <location>
        <begin position="1"/>
        <end position="18"/>
    </location>
</feature>